<dbReference type="KEGG" id="mbah:HYN46_09725"/>
<dbReference type="SUPFAM" id="SSF81901">
    <property type="entry name" value="HCP-like"/>
    <property type="match status" value="1"/>
</dbReference>
<dbReference type="InterPro" id="IPR011990">
    <property type="entry name" value="TPR-like_helical_dom_sf"/>
</dbReference>
<evidence type="ECO:0000313" key="1">
    <source>
        <dbReference type="EMBL" id="AXI03095.1"/>
    </source>
</evidence>
<dbReference type="PANTHER" id="PTHR11102">
    <property type="entry name" value="SEL-1-LIKE PROTEIN"/>
    <property type="match status" value="1"/>
</dbReference>
<gene>
    <name evidence="1" type="ORF">HYN46_09725</name>
</gene>
<dbReference type="InterPro" id="IPR006597">
    <property type="entry name" value="Sel1-like"/>
</dbReference>
<accession>A0A345P736</accession>
<dbReference type="PANTHER" id="PTHR11102:SF160">
    <property type="entry name" value="ERAD-ASSOCIATED E3 UBIQUITIN-PROTEIN LIGASE COMPONENT HRD3"/>
    <property type="match status" value="1"/>
</dbReference>
<proteinExistence type="predicted"/>
<organism evidence="1 2">
    <name type="scientific">Aquirhabdus parva</name>
    <dbReference type="NCBI Taxonomy" id="2283318"/>
    <lineage>
        <taxon>Bacteria</taxon>
        <taxon>Pseudomonadati</taxon>
        <taxon>Pseudomonadota</taxon>
        <taxon>Gammaproteobacteria</taxon>
        <taxon>Moraxellales</taxon>
        <taxon>Moraxellaceae</taxon>
        <taxon>Aquirhabdus</taxon>
    </lineage>
</organism>
<sequence>MSFITAMAFIVMAVVVWRWQHHEALLSANDIEELQVRAIAGRDSEAVKRLSSAAEDGQMMAQRVLGLALIQQNKVAEGIQWLKQASAQGDNAARFALGKLYFQGSSVPQDYHQAFTWLKPAAEEKYAPAAYYLGVIYKNGYGIPVDAAEAAKWFKVGADQKQPVSLFMLANAYRDGEGVPQSDRDALSLYKQAAELELPEAIQTLALAYQNGEMGLSRDKAAYQEQVYEIGHSLKHPALRP</sequence>
<dbReference type="OrthoDB" id="9792653at2"/>
<dbReference type="AlphaFoldDB" id="A0A345P736"/>
<dbReference type="EMBL" id="CP031222">
    <property type="protein sequence ID" value="AXI03095.1"/>
    <property type="molecule type" value="Genomic_DNA"/>
</dbReference>
<protein>
    <submittedName>
        <fullName evidence="1">Sel1 repeat family protein</fullName>
    </submittedName>
</protein>
<keyword evidence="2" id="KW-1185">Reference proteome</keyword>
<dbReference type="SMART" id="SM00671">
    <property type="entry name" value="SEL1"/>
    <property type="match status" value="4"/>
</dbReference>
<evidence type="ECO:0000313" key="2">
    <source>
        <dbReference type="Proteomes" id="UP000253940"/>
    </source>
</evidence>
<dbReference type="Pfam" id="PF08238">
    <property type="entry name" value="Sel1"/>
    <property type="match status" value="5"/>
</dbReference>
<dbReference type="InterPro" id="IPR050767">
    <property type="entry name" value="Sel1_AlgK"/>
</dbReference>
<name>A0A345P736_9GAMM</name>
<reference evidence="1 2" key="1">
    <citation type="submission" date="2018-07" db="EMBL/GenBank/DDBJ databases">
        <title>Genome sequencing of Moraxellaceae gen. HYN0046.</title>
        <authorList>
            <person name="Kim M."/>
            <person name="Yi H."/>
        </authorList>
    </citation>
    <scope>NUCLEOTIDE SEQUENCE [LARGE SCALE GENOMIC DNA]</scope>
    <source>
        <strain evidence="1 2">HYN0046</strain>
    </source>
</reference>
<dbReference type="Proteomes" id="UP000253940">
    <property type="component" value="Chromosome"/>
</dbReference>
<dbReference type="Gene3D" id="1.25.40.10">
    <property type="entry name" value="Tetratricopeptide repeat domain"/>
    <property type="match status" value="1"/>
</dbReference>